<dbReference type="Pfam" id="PF14559">
    <property type="entry name" value="TPR_19"/>
    <property type="match status" value="1"/>
</dbReference>
<proteinExistence type="predicted"/>
<sequence>MTMPARLLPDELLAQARHARAAGRMKEALALYRKAAAQAPDNAAIAHNLAAMLGDMSCFVESETWALQAVRLGRGAAESLLVLARAQQGKGDLTAAEDSFEQALAARPAYREAHHDLAQLRWMLTGDIAQASQRLDREILRNPASADLLELKAQLLLSADLPEEAAAAIARAVELAPRQAGLRIVQSHIAGQQGKADAQLTFASQALECDRTSHSAAKAALEALLHCGRVDEAEQLAIRILQAHPGDQGIVALLTTAWRMKGDPRHALFCTAPGLISTGTIATPEGWSDLSAYLGDLKTALLRRHPWASHPLDQSLRHGSQTQEDLTQSTDPAIQALFRALHPVIERHIAALGPGKDPVRMRSNGRFRFGPAWSVALSPGGFHVDHVHPQGWMSSAFYVDLPQTIGQGKEGWLAFGRPGIPTRPQLAPFHHIRPEPGMLAIFPSYLWHGTELFSGHQKRLTIAFDIMPGE</sequence>
<evidence type="ECO:0000313" key="4">
    <source>
        <dbReference type="Proteomes" id="UP000284395"/>
    </source>
</evidence>
<dbReference type="PANTHER" id="PTHR44227:SF3">
    <property type="entry name" value="PROTEIN O-MANNOSYL-TRANSFERASE TMTC4"/>
    <property type="match status" value="1"/>
</dbReference>
<organism evidence="3 4">
    <name type="scientific">Altericroceibacterium spongiae</name>
    <dbReference type="NCBI Taxonomy" id="2320269"/>
    <lineage>
        <taxon>Bacteria</taxon>
        <taxon>Pseudomonadati</taxon>
        <taxon>Pseudomonadota</taxon>
        <taxon>Alphaproteobacteria</taxon>
        <taxon>Sphingomonadales</taxon>
        <taxon>Erythrobacteraceae</taxon>
        <taxon>Altericroceibacterium</taxon>
    </lineage>
</organism>
<keyword evidence="1" id="KW-0677">Repeat</keyword>
<evidence type="ECO:0000256" key="1">
    <source>
        <dbReference type="ARBA" id="ARBA00022737"/>
    </source>
</evidence>
<dbReference type="InterPro" id="IPR012668">
    <property type="entry name" value="CHP02466"/>
</dbReference>
<dbReference type="InterPro" id="IPR011990">
    <property type="entry name" value="TPR-like_helical_dom_sf"/>
</dbReference>
<dbReference type="Gene3D" id="2.60.120.620">
    <property type="entry name" value="q2cbj1_9rhob like domain"/>
    <property type="match status" value="1"/>
</dbReference>
<dbReference type="Pfam" id="PF13759">
    <property type="entry name" value="2OG-FeII_Oxy_5"/>
    <property type="match status" value="1"/>
</dbReference>
<dbReference type="PANTHER" id="PTHR44227">
    <property type="match status" value="1"/>
</dbReference>
<dbReference type="Proteomes" id="UP000284395">
    <property type="component" value="Unassembled WGS sequence"/>
</dbReference>
<dbReference type="SUPFAM" id="SSF48452">
    <property type="entry name" value="TPR-like"/>
    <property type="match status" value="2"/>
</dbReference>
<dbReference type="InterPro" id="IPR052346">
    <property type="entry name" value="O-mannosyl-transferase_TMTC"/>
</dbReference>
<dbReference type="InterPro" id="IPR019734">
    <property type="entry name" value="TPR_rpt"/>
</dbReference>
<protein>
    <submittedName>
        <fullName evidence="3">Uncharacterized protein</fullName>
    </submittedName>
</protein>
<dbReference type="Gene3D" id="1.25.40.10">
    <property type="entry name" value="Tetratricopeptide repeat domain"/>
    <property type="match status" value="2"/>
</dbReference>
<evidence type="ECO:0000256" key="2">
    <source>
        <dbReference type="ARBA" id="ARBA00022803"/>
    </source>
</evidence>
<dbReference type="RefSeq" id="WP_120324104.1">
    <property type="nucleotide sequence ID" value="NZ_RAPF01000003.1"/>
</dbReference>
<dbReference type="EMBL" id="RAPF01000003">
    <property type="protein sequence ID" value="RKF21694.1"/>
    <property type="molecule type" value="Genomic_DNA"/>
</dbReference>
<keyword evidence="2" id="KW-0802">TPR repeat</keyword>
<dbReference type="AlphaFoldDB" id="A0A420EM71"/>
<dbReference type="OrthoDB" id="9783136at2"/>
<gene>
    <name evidence="3" type="ORF">D6851_06575</name>
</gene>
<name>A0A420EM71_9SPHN</name>
<dbReference type="SMART" id="SM00028">
    <property type="entry name" value="TPR"/>
    <property type="match status" value="3"/>
</dbReference>
<comment type="caution">
    <text evidence="3">The sequence shown here is derived from an EMBL/GenBank/DDBJ whole genome shotgun (WGS) entry which is preliminary data.</text>
</comment>
<evidence type="ECO:0000313" key="3">
    <source>
        <dbReference type="EMBL" id="RKF21694.1"/>
    </source>
</evidence>
<reference evidence="3 4" key="1">
    <citation type="submission" date="2018-09" db="EMBL/GenBank/DDBJ databases">
        <title>Altererythrobacter spongiae sp. nov., isolated from a marine sponge.</title>
        <authorList>
            <person name="Zhuang L."/>
            <person name="Luo L."/>
        </authorList>
    </citation>
    <scope>NUCLEOTIDE SEQUENCE [LARGE SCALE GENOMIC DNA]</scope>
    <source>
        <strain evidence="3 4">HN-Y73</strain>
    </source>
</reference>
<keyword evidence="4" id="KW-1185">Reference proteome</keyword>
<accession>A0A420EM71</accession>